<dbReference type="EMBL" id="CAFBLZ010000132">
    <property type="protein sequence ID" value="CAB4889603.1"/>
    <property type="molecule type" value="Genomic_DNA"/>
</dbReference>
<dbReference type="InterPro" id="IPR000866">
    <property type="entry name" value="AhpC/TSA"/>
</dbReference>
<dbReference type="GO" id="GO:0016491">
    <property type="term" value="F:oxidoreductase activity"/>
    <property type="evidence" value="ECO:0007669"/>
    <property type="project" value="UniProtKB-KW"/>
</dbReference>
<evidence type="ECO:0000256" key="2">
    <source>
        <dbReference type="ARBA" id="ARBA00023284"/>
    </source>
</evidence>
<evidence type="ECO:0000259" key="3">
    <source>
        <dbReference type="PROSITE" id="PS51352"/>
    </source>
</evidence>
<dbReference type="PIRSF" id="PIRSF000239">
    <property type="entry name" value="AHPC"/>
    <property type="match status" value="1"/>
</dbReference>
<name>A0A6J7FD94_9ZZZZ</name>
<dbReference type="GO" id="GO:0016209">
    <property type="term" value="F:antioxidant activity"/>
    <property type="evidence" value="ECO:0007669"/>
    <property type="project" value="InterPro"/>
</dbReference>
<dbReference type="InterPro" id="IPR050455">
    <property type="entry name" value="Tpx_Peroxidase_subfamily"/>
</dbReference>
<proteinExistence type="predicted"/>
<organism evidence="4">
    <name type="scientific">freshwater metagenome</name>
    <dbReference type="NCBI Taxonomy" id="449393"/>
    <lineage>
        <taxon>unclassified sequences</taxon>
        <taxon>metagenomes</taxon>
        <taxon>ecological metagenomes</taxon>
    </lineage>
</organism>
<dbReference type="Pfam" id="PF00578">
    <property type="entry name" value="AhpC-TSA"/>
    <property type="match status" value="1"/>
</dbReference>
<dbReference type="CDD" id="cd03018">
    <property type="entry name" value="PRX_AhpE_like"/>
    <property type="match status" value="1"/>
</dbReference>
<dbReference type="PANTHER" id="PTHR43110:SF1">
    <property type="entry name" value="THIOL PEROXIDASE"/>
    <property type="match status" value="1"/>
</dbReference>
<dbReference type="PROSITE" id="PS51352">
    <property type="entry name" value="THIOREDOXIN_2"/>
    <property type="match status" value="1"/>
</dbReference>
<dbReference type="InterPro" id="IPR024706">
    <property type="entry name" value="Peroxiredoxin_AhpC-typ"/>
</dbReference>
<reference evidence="4" key="1">
    <citation type="submission" date="2020-05" db="EMBL/GenBank/DDBJ databases">
        <authorList>
            <person name="Chiriac C."/>
            <person name="Salcher M."/>
            <person name="Ghai R."/>
            <person name="Kavagutti S V."/>
        </authorList>
    </citation>
    <scope>NUCLEOTIDE SEQUENCE</scope>
</reference>
<gene>
    <name evidence="4" type="ORF">UFOPK3482_01159</name>
</gene>
<evidence type="ECO:0000256" key="1">
    <source>
        <dbReference type="ARBA" id="ARBA00023002"/>
    </source>
</evidence>
<keyword evidence="1" id="KW-0560">Oxidoreductase</keyword>
<dbReference type="PANTHER" id="PTHR43110">
    <property type="entry name" value="THIOL PEROXIDASE"/>
    <property type="match status" value="1"/>
</dbReference>
<keyword evidence="2" id="KW-0676">Redox-active center</keyword>
<dbReference type="FunFam" id="3.40.30.10:FF:000118">
    <property type="entry name" value="Peroxiredoxin AhpE"/>
    <property type="match status" value="1"/>
</dbReference>
<dbReference type="InterPro" id="IPR013766">
    <property type="entry name" value="Thioredoxin_domain"/>
</dbReference>
<dbReference type="InterPro" id="IPR036249">
    <property type="entry name" value="Thioredoxin-like_sf"/>
</dbReference>
<protein>
    <submittedName>
        <fullName evidence="4">Unannotated protein</fullName>
    </submittedName>
</protein>
<feature type="domain" description="Thioredoxin" evidence="3">
    <location>
        <begin position="3"/>
        <end position="152"/>
    </location>
</feature>
<accession>A0A6J7FD94</accession>
<sequence>MTLSIGTAAPDFELSDQHGNKVSLSSFKGKKNVVLLFIPFAFTGTCTGELCAMRDDLSSFQNDNVELLAVSCDSMFTQRIFAEKEGYNFPVLADFWPHGAVAQAYGIFDEVRGCALRGTFVIDKEGIIRWQVVNGLGDARSNDDYKAALAAL</sequence>
<dbReference type="SUPFAM" id="SSF52833">
    <property type="entry name" value="Thioredoxin-like"/>
    <property type="match status" value="1"/>
</dbReference>
<dbReference type="AlphaFoldDB" id="A0A6J7FD94"/>
<dbReference type="Gene3D" id="3.40.30.10">
    <property type="entry name" value="Glutaredoxin"/>
    <property type="match status" value="1"/>
</dbReference>
<evidence type="ECO:0000313" key="4">
    <source>
        <dbReference type="EMBL" id="CAB4889603.1"/>
    </source>
</evidence>